<dbReference type="Proteomes" id="UP000009135">
    <property type="component" value="Chromosome"/>
</dbReference>
<dbReference type="HOGENOM" id="CLU_1364955_0_0_14"/>
<gene>
    <name evidence="1" type="ordered locus">MHC_02320</name>
</gene>
<dbReference type="EMBL" id="CP003199">
    <property type="protein sequence ID" value="AEW45330.1"/>
    <property type="molecule type" value="Genomic_DNA"/>
</dbReference>
<sequence length="205" mass="24405">MNSCISKSVTTSAVVAIITGFWFKSTAALFKYPTNKAHLESQHYKSLFEVKKNQFNRWRERFLNHKKELIRIIPEINSHSSRNEGAYFLKKWCYRNLYESYSTEKVETFNHLKLFCTMDIKSFLLEEEYSQTIDDIEEADLNKEEIFKQYKETSIKAGILKEGDNFDSLLTWCKSILNKRYKPENRKDIWNAREFCLTPDSKIFT</sequence>
<proteinExistence type="predicted"/>
<evidence type="ECO:0000313" key="1">
    <source>
        <dbReference type="EMBL" id="AEW45330.1"/>
    </source>
</evidence>
<dbReference type="OrthoDB" id="9822640at2"/>
<dbReference type="STRING" id="1111676.MHC_02320"/>
<keyword evidence="2" id="KW-1185">Reference proteome</keyword>
<accession>H6N6Q8</accession>
<dbReference type="KEGG" id="mhe:MHC_02320"/>
<protein>
    <submittedName>
        <fullName evidence="1">Uncharacterized protein</fullName>
    </submittedName>
</protein>
<name>H6N6Q8_MYCHN</name>
<dbReference type="AlphaFoldDB" id="H6N6Q8"/>
<reference evidence="1 2" key="1">
    <citation type="journal article" date="2012" name="J. Bacteriol.">
        <title>Complete genome sequence of Mycoplasma haemocanis strain Illinois.</title>
        <authorList>
            <person name="do Nascimento N.C."/>
            <person name="Guimaraes A.M."/>
            <person name="Santos A.P."/>
            <person name="Sanmiguel P.J."/>
            <person name="Messick J.B."/>
        </authorList>
    </citation>
    <scope>NUCLEOTIDE SEQUENCE [LARGE SCALE GENOMIC DNA]</scope>
    <source>
        <strain evidence="1 2">Illinois</strain>
    </source>
</reference>
<evidence type="ECO:0000313" key="2">
    <source>
        <dbReference type="Proteomes" id="UP000009135"/>
    </source>
</evidence>
<organism evidence="1 2">
    <name type="scientific">Mycoplasma haemocanis (strain Illinois)</name>
    <dbReference type="NCBI Taxonomy" id="1111676"/>
    <lineage>
        <taxon>Bacteria</taxon>
        <taxon>Bacillati</taxon>
        <taxon>Mycoplasmatota</taxon>
        <taxon>Mollicutes</taxon>
        <taxon>Mycoplasmataceae</taxon>
        <taxon>Mycoplasma</taxon>
    </lineage>
</organism>